<dbReference type="InterPro" id="IPR036034">
    <property type="entry name" value="PDZ_sf"/>
</dbReference>
<sequence>MAILDEIGASIRQLAQGAGTSVVGVGQRWGAGSGVVLGEGKVLTNAHNVRGDRVTVTFADGRAADGDVAGHDIDGDLAVISVDTGAIPALPWADGAVAEIGMPVFALANPGGRGLRVTFGFVSGVERTFRGPRGQRITGSLEHTAPLLPGSSGGPVLTAAGQLLGINTNRLGDGFYLAIPADETLRGRADALARGESAQSPRLGVAIAPNHVARRLRRAVGLAETDGLLIRDVEEDSPAARAGLAQGDLIVATAGRPIRTSDDLFDALQAATPAGTVELNVIRGTGERTIQVTFA</sequence>
<dbReference type="Pfam" id="PF13365">
    <property type="entry name" value="Trypsin_2"/>
    <property type="match status" value="1"/>
</dbReference>
<evidence type="ECO:0000313" key="5">
    <source>
        <dbReference type="Proteomes" id="UP000460272"/>
    </source>
</evidence>
<dbReference type="Gene3D" id="2.40.10.120">
    <property type="match status" value="1"/>
</dbReference>
<evidence type="ECO:0000259" key="3">
    <source>
        <dbReference type="PROSITE" id="PS50106"/>
    </source>
</evidence>
<gene>
    <name evidence="4" type="ORF">EAS64_26335</name>
</gene>
<protein>
    <submittedName>
        <fullName evidence="4">PDZ domain-containing protein</fullName>
    </submittedName>
</protein>
<organism evidence="4 5">
    <name type="scientific">Trebonia kvetii</name>
    <dbReference type="NCBI Taxonomy" id="2480626"/>
    <lineage>
        <taxon>Bacteria</taxon>
        <taxon>Bacillati</taxon>
        <taxon>Actinomycetota</taxon>
        <taxon>Actinomycetes</taxon>
        <taxon>Streptosporangiales</taxon>
        <taxon>Treboniaceae</taxon>
        <taxon>Trebonia</taxon>
    </lineage>
</organism>
<evidence type="ECO:0000313" key="4">
    <source>
        <dbReference type="EMBL" id="TVZ02332.1"/>
    </source>
</evidence>
<keyword evidence="1" id="KW-0645">Protease</keyword>
<keyword evidence="5" id="KW-1185">Reference proteome</keyword>
<name>A0A6P2BTC2_9ACTN</name>
<dbReference type="Gene3D" id="2.30.42.10">
    <property type="match status" value="1"/>
</dbReference>
<dbReference type="SMART" id="SM00228">
    <property type="entry name" value="PDZ"/>
    <property type="match status" value="1"/>
</dbReference>
<dbReference type="InterPro" id="IPR009003">
    <property type="entry name" value="Peptidase_S1_PA"/>
</dbReference>
<dbReference type="InterPro" id="IPR001940">
    <property type="entry name" value="Peptidase_S1C"/>
</dbReference>
<reference evidence="4 5" key="1">
    <citation type="submission" date="2018-11" db="EMBL/GenBank/DDBJ databases">
        <title>Trebonia kvetii gen.nov., sp.nov., a novel acidophilic actinobacterium, and proposal of the new actinobacterial family Treboniaceae fam. nov.</title>
        <authorList>
            <person name="Rapoport D."/>
            <person name="Sagova-Mareckova M."/>
            <person name="Sedlacek I."/>
            <person name="Provaznik J."/>
            <person name="Kralova S."/>
            <person name="Pavlinic D."/>
            <person name="Benes V."/>
            <person name="Kopecky J."/>
        </authorList>
    </citation>
    <scope>NUCLEOTIDE SEQUENCE [LARGE SCALE GENOMIC DNA]</scope>
    <source>
        <strain evidence="4 5">15Tr583</strain>
    </source>
</reference>
<dbReference type="AlphaFoldDB" id="A0A6P2BTC2"/>
<dbReference type="RefSeq" id="WP_145857233.1">
    <property type="nucleotide sequence ID" value="NZ_RPFW01000005.1"/>
</dbReference>
<accession>A0A6P2BTC2</accession>
<dbReference type="OrthoDB" id="9766361at2"/>
<keyword evidence="2" id="KW-0378">Hydrolase</keyword>
<feature type="domain" description="PDZ" evidence="3">
    <location>
        <begin position="189"/>
        <end position="259"/>
    </location>
</feature>
<dbReference type="Pfam" id="PF13180">
    <property type="entry name" value="PDZ_2"/>
    <property type="match status" value="1"/>
</dbReference>
<dbReference type="PRINTS" id="PR00834">
    <property type="entry name" value="PROTEASES2C"/>
</dbReference>
<dbReference type="PANTHER" id="PTHR43343">
    <property type="entry name" value="PEPTIDASE S12"/>
    <property type="match status" value="1"/>
</dbReference>
<dbReference type="InterPro" id="IPR051201">
    <property type="entry name" value="Chloro_Bact_Ser_Proteases"/>
</dbReference>
<dbReference type="PANTHER" id="PTHR43343:SF3">
    <property type="entry name" value="PROTEASE DO-LIKE 8, CHLOROPLASTIC"/>
    <property type="match status" value="1"/>
</dbReference>
<dbReference type="GO" id="GO:0004252">
    <property type="term" value="F:serine-type endopeptidase activity"/>
    <property type="evidence" value="ECO:0007669"/>
    <property type="project" value="InterPro"/>
</dbReference>
<dbReference type="InterPro" id="IPR001478">
    <property type="entry name" value="PDZ"/>
</dbReference>
<evidence type="ECO:0000256" key="2">
    <source>
        <dbReference type="ARBA" id="ARBA00022801"/>
    </source>
</evidence>
<evidence type="ECO:0000256" key="1">
    <source>
        <dbReference type="ARBA" id="ARBA00022670"/>
    </source>
</evidence>
<proteinExistence type="predicted"/>
<dbReference type="SUPFAM" id="SSF50494">
    <property type="entry name" value="Trypsin-like serine proteases"/>
    <property type="match status" value="1"/>
</dbReference>
<dbReference type="GO" id="GO:0006508">
    <property type="term" value="P:proteolysis"/>
    <property type="evidence" value="ECO:0007669"/>
    <property type="project" value="UniProtKB-KW"/>
</dbReference>
<dbReference type="PROSITE" id="PS50106">
    <property type="entry name" value="PDZ"/>
    <property type="match status" value="1"/>
</dbReference>
<comment type="caution">
    <text evidence="4">The sequence shown here is derived from an EMBL/GenBank/DDBJ whole genome shotgun (WGS) entry which is preliminary data.</text>
</comment>
<dbReference type="EMBL" id="RPFW01000005">
    <property type="protein sequence ID" value="TVZ02332.1"/>
    <property type="molecule type" value="Genomic_DNA"/>
</dbReference>
<dbReference type="Proteomes" id="UP000460272">
    <property type="component" value="Unassembled WGS sequence"/>
</dbReference>
<dbReference type="SUPFAM" id="SSF50156">
    <property type="entry name" value="PDZ domain-like"/>
    <property type="match status" value="1"/>
</dbReference>